<dbReference type="Gene3D" id="2.40.30.10">
    <property type="entry name" value="Translation factors"/>
    <property type="match status" value="1"/>
</dbReference>
<gene>
    <name evidence="2" type="ORF">SDC9_168286</name>
</gene>
<dbReference type="InterPro" id="IPR032525">
    <property type="entry name" value="Peptidase_U32_C"/>
</dbReference>
<feature type="domain" description="Peptidase family U32 C-terminal" evidence="1">
    <location>
        <begin position="3"/>
        <end position="69"/>
    </location>
</feature>
<evidence type="ECO:0000259" key="1">
    <source>
        <dbReference type="Pfam" id="PF16325"/>
    </source>
</evidence>
<organism evidence="2">
    <name type="scientific">bioreactor metagenome</name>
    <dbReference type="NCBI Taxonomy" id="1076179"/>
    <lineage>
        <taxon>unclassified sequences</taxon>
        <taxon>metagenomes</taxon>
        <taxon>ecological metagenomes</taxon>
    </lineage>
</organism>
<reference evidence="2" key="1">
    <citation type="submission" date="2019-08" db="EMBL/GenBank/DDBJ databases">
        <authorList>
            <person name="Kucharzyk K."/>
            <person name="Murdoch R.W."/>
            <person name="Higgins S."/>
            <person name="Loffler F."/>
        </authorList>
    </citation>
    <scope>NUCLEOTIDE SEQUENCE</scope>
</reference>
<evidence type="ECO:0000313" key="2">
    <source>
        <dbReference type="EMBL" id="MPN20907.1"/>
    </source>
</evidence>
<name>A0A645G232_9ZZZZ</name>
<proteinExistence type="predicted"/>
<comment type="caution">
    <text evidence="2">The sequence shown here is derived from an EMBL/GenBank/DDBJ whole genome shotgun (WGS) entry which is preliminary data.</text>
</comment>
<dbReference type="Pfam" id="PF16325">
    <property type="entry name" value="Peptidase_U32_C"/>
    <property type="match status" value="1"/>
</dbReference>
<sequence>MESGIYALDLKNQIRTGMTLQFIEPDTPFIQDSGFSLLDEQMQSIAQADHGKVQFLKTDKQLKKGSIIRRETMVK</sequence>
<dbReference type="EMBL" id="VSSQ01068767">
    <property type="protein sequence ID" value="MPN20907.1"/>
    <property type="molecule type" value="Genomic_DNA"/>
</dbReference>
<accession>A0A645G232</accession>
<protein>
    <recommendedName>
        <fullName evidence="1">Peptidase family U32 C-terminal domain-containing protein</fullName>
    </recommendedName>
</protein>
<dbReference type="AlphaFoldDB" id="A0A645G232"/>